<dbReference type="AlphaFoldDB" id="A0AAE0H0S7"/>
<dbReference type="PANTHER" id="PTHR42881">
    <property type="entry name" value="PROLYL ENDOPEPTIDASE"/>
    <property type="match status" value="1"/>
</dbReference>
<accession>A0AAE0H0S7</accession>
<dbReference type="GO" id="GO:0004252">
    <property type="term" value="F:serine-type endopeptidase activity"/>
    <property type="evidence" value="ECO:0007669"/>
    <property type="project" value="InterPro"/>
</dbReference>
<dbReference type="EMBL" id="LGRX02000746">
    <property type="protein sequence ID" value="KAK3287758.1"/>
    <property type="molecule type" value="Genomic_DNA"/>
</dbReference>
<organism evidence="2 3">
    <name type="scientific">Cymbomonas tetramitiformis</name>
    <dbReference type="NCBI Taxonomy" id="36881"/>
    <lineage>
        <taxon>Eukaryota</taxon>
        <taxon>Viridiplantae</taxon>
        <taxon>Chlorophyta</taxon>
        <taxon>Pyramimonadophyceae</taxon>
        <taxon>Pyramimonadales</taxon>
        <taxon>Pyramimonadaceae</taxon>
        <taxon>Cymbomonas</taxon>
    </lineage>
</organism>
<dbReference type="GO" id="GO:0070012">
    <property type="term" value="F:oligopeptidase activity"/>
    <property type="evidence" value="ECO:0007669"/>
    <property type="project" value="TreeGrafter"/>
</dbReference>
<dbReference type="PANTHER" id="PTHR42881:SF2">
    <property type="entry name" value="PROLYL ENDOPEPTIDASE"/>
    <property type="match status" value="1"/>
</dbReference>
<dbReference type="InterPro" id="IPR023302">
    <property type="entry name" value="Pept_S9A_N"/>
</dbReference>
<name>A0AAE0H0S7_9CHLO</name>
<evidence type="ECO:0000259" key="1">
    <source>
        <dbReference type="Pfam" id="PF02897"/>
    </source>
</evidence>
<protein>
    <recommendedName>
        <fullName evidence="1">Peptidase S9A N-terminal domain-containing protein</fullName>
    </recommendedName>
</protein>
<comment type="caution">
    <text evidence="2">The sequence shown here is derived from an EMBL/GenBank/DDBJ whole genome shotgun (WGS) entry which is preliminary data.</text>
</comment>
<keyword evidence="3" id="KW-1185">Reference proteome</keyword>
<dbReference type="InterPro" id="IPR051167">
    <property type="entry name" value="Prolyl_oligopep/macrocyclase"/>
</dbReference>
<gene>
    <name evidence="2" type="ORF">CYMTET_4746</name>
</gene>
<dbReference type="Gene3D" id="2.130.10.120">
    <property type="entry name" value="Prolyl oligopeptidase, N-terminal domain"/>
    <property type="match status" value="1"/>
</dbReference>
<dbReference type="SUPFAM" id="SSF50993">
    <property type="entry name" value="Peptidase/esterase 'gauge' domain"/>
    <property type="match status" value="1"/>
</dbReference>
<feature type="domain" description="Peptidase S9A N-terminal" evidence="1">
    <location>
        <begin position="5"/>
        <end position="174"/>
    </location>
</feature>
<evidence type="ECO:0000313" key="3">
    <source>
        <dbReference type="Proteomes" id="UP001190700"/>
    </source>
</evidence>
<proteinExistence type="predicted"/>
<evidence type="ECO:0000313" key="2">
    <source>
        <dbReference type="EMBL" id="KAK3287758.1"/>
    </source>
</evidence>
<reference evidence="2 3" key="1">
    <citation type="journal article" date="2015" name="Genome Biol. Evol.">
        <title>Comparative Genomics of a Bacterivorous Green Alga Reveals Evolutionary Causalities and Consequences of Phago-Mixotrophic Mode of Nutrition.</title>
        <authorList>
            <person name="Burns J.A."/>
            <person name="Paasch A."/>
            <person name="Narechania A."/>
            <person name="Kim E."/>
        </authorList>
    </citation>
    <scope>NUCLEOTIDE SEQUENCE [LARGE SCALE GENOMIC DNA]</scope>
    <source>
        <strain evidence="2 3">PLY_AMNH</strain>
    </source>
</reference>
<sequence length="189" mass="21271">MSIKDDYHGTTVSDPYRWLEDPDSPETKSFVEAQNQLTFKAFEQCNILGRFKKKLTRTFDYPKYGCPFKRGDLYFYYFNSGLQAQHVLYVQKTLDAEAKVLLDPNTLSSDGTVALSQVTFSPNGKYLAHSLSKGGSDWVTIKVMMVSPDGEGTLLEDELKYVKFTCMAWTHDNKAGGAYTSLKPGLTNT</sequence>
<dbReference type="Proteomes" id="UP001190700">
    <property type="component" value="Unassembled WGS sequence"/>
</dbReference>
<dbReference type="Pfam" id="PF02897">
    <property type="entry name" value="Peptidase_S9_N"/>
    <property type="match status" value="1"/>
</dbReference>
<dbReference type="GO" id="GO:0005829">
    <property type="term" value="C:cytosol"/>
    <property type="evidence" value="ECO:0007669"/>
    <property type="project" value="TreeGrafter"/>
</dbReference>